<evidence type="ECO:0000256" key="7">
    <source>
        <dbReference type="SAM" id="Phobius"/>
    </source>
</evidence>
<dbReference type="GO" id="GO:0005886">
    <property type="term" value="C:plasma membrane"/>
    <property type="evidence" value="ECO:0007669"/>
    <property type="project" value="TreeGrafter"/>
</dbReference>
<dbReference type="GO" id="GO:0071555">
    <property type="term" value="P:cell wall organization"/>
    <property type="evidence" value="ECO:0007669"/>
    <property type="project" value="TreeGrafter"/>
</dbReference>
<keyword evidence="3 7" id="KW-0812">Transmembrane</keyword>
<evidence type="ECO:0000256" key="5">
    <source>
        <dbReference type="ARBA" id="ARBA00023136"/>
    </source>
</evidence>
<dbReference type="PANTHER" id="PTHR22926:SF5">
    <property type="entry name" value="PHOSPHO-N-ACETYLMURAMOYL-PENTAPEPTIDE-TRANSFERASE HOMOLOG"/>
    <property type="match status" value="1"/>
</dbReference>
<gene>
    <name evidence="8" type="ORF">A2V55_03055</name>
</gene>
<dbReference type="GO" id="GO:0044038">
    <property type="term" value="P:cell wall macromolecule biosynthetic process"/>
    <property type="evidence" value="ECO:0007669"/>
    <property type="project" value="TreeGrafter"/>
</dbReference>
<evidence type="ECO:0000256" key="1">
    <source>
        <dbReference type="ARBA" id="ARBA00004141"/>
    </source>
</evidence>
<dbReference type="EMBL" id="MGFY01000020">
    <property type="protein sequence ID" value="OGM16437.1"/>
    <property type="molecule type" value="Genomic_DNA"/>
</dbReference>
<dbReference type="Proteomes" id="UP000178401">
    <property type="component" value="Unassembled WGS sequence"/>
</dbReference>
<feature type="binding site" evidence="6">
    <location>
        <position position="201"/>
    </location>
    <ligand>
        <name>Mg(2+)</name>
        <dbReference type="ChEBI" id="CHEBI:18420"/>
    </ligand>
</feature>
<feature type="transmembrane region" description="Helical" evidence="7">
    <location>
        <begin position="104"/>
        <end position="126"/>
    </location>
</feature>
<feature type="transmembrane region" description="Helical" evidence="7">
    <location>
        <begin position="64"/>
        <end position="84"/>
    </location>
</feature>
<evidence type="ECO:0000256" key="4">
    <source>
        <dbReference type="ARBA" id="ARBA00022989"/>
    </source>
</evidence>
<evidence type="ECO:0000256" key="6">
    <source>
        <dbReference type="PIRSR" id="PIRSR600715-1"/>
    </source>
</evidence>
<dbReference type="GO" id="GO:0046872">
    <property type="term" value="F:metal ion binding"/>
    <property type="evidence" value="ECO:0007669"/>
    <property type="project" value="UniProtKB-KW"/>
</dbReference>
<dbReference type="InterPro" id="IPR000715">
    <property type="entry name" value="Glycosyl_transferase_4"/>
</dbReference>
<keyword evidence="2" id="KW-0808">Transferase</keyword>
<evidence type="ECO:0008006" key="10">
    <source>
        <dbReference type="Google" id="ProtNLM"/>
    </source>
</evidence>
<comment type="cofactor">
    <cofactor evidence="6">
        <name>Mg(2+)</name>
        <dbReference type="ChEBI" id="CHEBI:18420"/>
    </cofactor>
</comment>
<comment type="caution">
    <text evidence="8">The sequence shown here is derived from an EMBL/GenBank/DDBJ whole genome shotgun (WGS) entry which is preliminary data.</text>
</comment>
<feature type="transmembrane region" description="Helical" evidence="7">
    <location>
        <begin position="183"/>
        <end position="202"/>
    </location>
</feature>
<sequence>MNLTNALPLALGLVIFSFSITSLLIVPFINILYKLKLTRQKEAPKKGKVPLFDKLHDIKAGTPIGGGILIVVIVSLIFVLVFPFASHMGVLIRSAFHFQTEMTIILITFVGFGLLGLTDDLVKIFGKGKPGQRLLGLSFGLTRKQKFLLQFVLAFAISYLIYKKLGIQFIHVPFFDKIISLKFLYVPLATFIIVAFTNAYNITDGLDGLATGLLMIFLIAFIVIAANILDTPLSVFIAIWLGAIIAFLYFNVWPARIF</sequence>
<feature type="non-terminal residue" evidence="8">
    <location>
        <position position="258"/>
    </location>
</feature>
<dbReference type="GO" id="GO:0016780">
    <property type="term" value="F:phosphotransferase activity, for other substituted phosphate groups"/>
    <property type="evidence" value="ECO:0007669"/>
    <property type="project" value="InterPro"/>
</dbReference>
<dbReference type="Pfam" id="PF00953">
    <property type="entry name" value="Glycos_transf_4"/>
    <property type="match status" value="1"/>
</dbReference>
<dbReference type="PANTHER" id="PTHR22926">
    <property type="entry name" value="PHOSPHO-N-ACETYLMURAMOYL-PENTAPEPTIDE-TRANSFERASE"/>
    <property type="match status" value="1"/>
</dbReference>
<accession>A0A1F7XN23</accession>
<keyword evidence="4 7" id="KW-1133">Transmembrane helix</keyword>
<feature type="transmembrane region" description="Helical" evidence="7">
    <location>
        <begin position="235"/>
        <end position="253"/>
    </location>
</feature>
<feature type="transmembrane region" description="Helical" evidence="7">
    <location>
        <begin position="147"/>
        <end position="163"/>
    </location>
</feature>
<reference evidence="8 9" key="1">
    <citation type="journal article" date="2016" name="Nat. Commun.">
        <title>Thousands of microbial genomes shed light on interconnected biogeochemical processes in an aquifer system.</title>
        <authorList>
            <person name="Anantharaman K."/>
            <person name="Brown C.T."/>
            <person name="Hug L.A."/>
            <person name="Sharon I."/>
            <person name="Castelle C.J."/>
            <person name="Probst A.J."/>
            <person name="Thomas B.C."/>
            <person name="Singh A."/>
            <person name="Wilkins M.J."/>
            <person name="Karaoz U."/>
            <person name="Brodie E.L."/>
            <person name="Williams K.H."/>
            <person name="Hubbard S.S."/>
            <person name="Banfield J.F."/>
        </authorList>
    </citation>
    <scope>NUCLEOTIDE SEQUENCE [LARGE SCALE GENOMIC DNA]</scope>
</reference>
<evidence type="ECO:0000256" key="2">
    <source>
        <dbReference type="ARBA" id="ARBA00022679"/>
    </source>
</evidence>
<evidence type="ECO:0000313" key="9">
    <source>
        <dbReference type="Proteomes" id="UP000178401"/>
    </source>
</evidence>
<dbReference type="AlphaFoldDB" id="A0A1F7XN23"/>
<comment type="subcellular location">
    <subcellularLocation>
        <location evidence="1">Membrane</location>
        <topology evidence="1">Multi-pass membrane protein</topology>
    </subcellularLocation>
</comment>
<dbReference type="PROSITE" id="PS01348">
    <property type="entry name" value="MRAY_2"/>
    <property type="match status" value="1"/>
</dbReference>
<protein>
    <recommendedName>
        <fullName evidence="10">Phospho-N-acetylmuramoyl-pentapeptide-transferase</fullName>
    </recommendedName>
</protein>
<organism evidence="8 9">
    <name type="scientific">Candidatus Woesebacteria bacterium RBG_19FT_COMBO_37_29</name>
    <dbReference type="NCBI Taxonomy" id="1802486"/>
    <lineage>
        <taxon>Bacteria</taxon>
        <taxon>Candidatus Woeseibacteriota</taxon>
    </lineage>
</organism>
<dbReference type="InterPro" id="IPR018480">
    <property type="entry name" value="PNAcMuramoyl-5peptid_Trfase_CS"/>
</dbReference>
<name>A0A1F7XN23_9BACT</name>
<feature type="transmembrane region" description="Helical" evidence="7">
    <location>
        <begin position="6"/>
        <end position="33"/>
    </location>
</feature>
<evidence type="ECO:0000313" key="8">
    <source>
        <dbReference type="EMBL" id="OGM16437.1"/>
    </source>
</evidence>
<keyword evidence="5 7" id="KW-0472">Membrane</keyword>
<proteinExistence type="predicted"/>
<feature type="transmembrane region" description="Helical" evidence="7">
    <location>
        <begin position="209"/>
        <end position="229"/>
    </location>
</feature>
<evidence type="ECO:0000256" key="3">
    <source>
        <dbReference type="ARBA" id="ARBA00022692"/>
    </source>
</evidence>
<keyword evidence="6" id="KW-0479">Metal-binding</keyword>
<keyword evidence="6" id="KW-0460">Magnesium</keyword>